<dbReference type="Pfam" id="PF07883">
    <property type="entry name" value="Cupin_2"/>
    <property type="match status" value="1"/>
</dbReference>
<reference evidence="3 4" key="1">
    <citation type="submission" date="2019-09" db="EMBL/GenBank/DDBJ databases">
        <title>The complete genome of Methanoplanus sp. FWC-SCC4.</title>
        <authorList>
            <person name="Chen S.-C."/>
            <person name="Zhou Y.-Z."/>
            <person name="Lai M.-C."/>
        </authorList>
    </citation>
    <scope>NUCLEOTIDE SEQUENCE [LARGE SCALE GENOMIC DNA]</scope>
    <source>
        <strain evidence="3 4">FWC-SCC4</strain>
    </source>
</reference>
<dbReference type="PANTHER" id="PTHR35848:SF6">
    <property type="entry name" value="CUPIN TYPE-2 DOMAIN-CONTAINING PROTEIN"/>
    <property type="match status" value="1"/>
</dbReference>
<accession>A0AA97FDP2</accession>
<evidence type="ECO:0000313" key="4">
    <source>
        <dbReference type="Proteomes" id="UP001301797"/>
    </source>
</evidence>
<dbReference type="InterPro" id="IPR051610">
    <property type="entry name" value="GPI/OXD"/>
</dbReference>
<feature type="domain" description="Cupin type-2" evidence="2">
    <location>
        <begin position="49"/>
        <end position="116"/>
    </location>
</feature>
<dbReference type="EMBL" id="CP043875">
    <property type="protein sequence ID" value="WOF17049.1"/>
    <property type="molecule type" value="Genomic_DNA"/>
</dbReference>
<dbReference type="Proteomes" id="UP001301797">
    <property type="component" value="Chromosome"/>
</dbReference>
<dbReference type="InterPro" id="IPR011051">
    <property type="entry name" value="RmlC_Cupin_sf"/>
</dbReference>
<evidence type="ECO:0000313" key="3">
    <source>
        <dbReference type="EMBL" id="WOF17049.1"/>
    </source>
</evidence>
<evidence type="ECO:0000256" key="1">
    <source>
        <dbReference type="ARBA" id="ARBA00022723"/>
    </source>
</evidence>
<dbReference type="SUPFAM" id="SSF51182">
    <property type="entry name" value="RmlC-like cupins"/>
    <property type="match status" value="1"/>
</dbReference>
<proteinExistence type="predicted"/>
<keyword evidence="1" id="KW-0479">Metal-binding</keyword>
<evidence type="ECO:0000259" key="2">
    <source>
        <dbReference type="Pfam" id="PF07883"/>
    </source>
</evidence>
<dbReference type="AlphaFoldDB" id="A0AA97FDP2"/>
<keyword evidence="4" id="KW-1185">Reference proteome</keyword>
<protein>
    <submittedName>
        <fullName evidence="3">Cupin domain-containing protein</fullName>
    </submittedName>
</protein>
<dbReference type="Gene3D" id="2.60.120.10">
    <property type="entry name" value="Jelly Rolls"/>
    <property type="match status" value="1"/>
</dbReference>
<dbReference type="PANTHER" id="PTHR35848">
    <property type="entry name" value="OXALATE-BINDING PROTEIN"/>
    <property type="match status" value="1"/>
</dbReference>
<sequence>MLELLMKTMIIKRGSDIEDYRVKKDDIKGLWIKFFLTSKDSPVSHSLWTMEFEPHGYAKMHRHKESHYVYVVEGRCTIRSPDGEEETIGKGDVAYVPSCEFHEFVNPDNTVLKIISFMPILEGATGKSTTGC</sequence>
<name>A0AA97FDP2_9EURY</name>
<dbReference type="KEGG" id="mefw:F1737_10350"/>
<gene>
    <name evidence="3" type="ORF">F1737_10350</name>
</gene>
<dbReference type="InterPro" id="IPR013096">
    <property type="entry name" value="Cupin_2"/>
</dbReference>
<organism evidence="3 4">
    <name type="scientific">Methanochimaera problematica</name>
    <dbReference type="NCBI Taxonomy" id="2609417"/>
    <lineage>
        <taxon>Archaea</taxon>
        <taxon>Methanobacteriati</taxon>
        <taxon>Methanobacteriota</taxon>
        <taxon>Stenosarchaea group</taxon>
        <taxon>Methanomicrobia</taxon>
        <taxon>Methanomicrobiales</taxon>
        <taxon>Methanomicrobiaceae</taxon>
        <taxon>Methanochimaera</taxon>
    </lineage>
</organism>
<dbReference type="InterPro" id="IPR014710">
    <property type="entry name" value="RmlC-like_jellyroll"/>
</dbReference>
<dbReference type="GO" id="GO:0046872">
    <property type="term" value="F:metal ion binding"/>
    <property type="evidence" value="ECO:0007669"/>
    <property type="project" value="UniProtKB-KW"/>
</dbReference>